<dbReference type="AlphaFoldDB" id="A0A2G5UG15"/>
<reference evidence="2" key="1">
    <citation type="submission" date="2017-10" db="EMBL/GenBank/DDBJ databases">
        <title>Rapid genome shrinkage in a self-fertile nematode reveals novel sperm competition proteins.</title>
        <authorList>
            <person name="Yin D."/>
            <person name="Schwarz E.M."/>
            <person name="Thomas C.G."/>
            <person name="Felde R.L."/>
            <person name="Korf I.F."/>
            <person name="Cutter A.D."/>
            <person name="Schartner C.M."/>
            <person name="Ralston E.J."/>
            <person name="Meyer B.J."/>
            <person name="Haag E.S."/>
        </authorList>
    </citation>
    <scope>NUCLEOTIDE SEQUENCE [LARGE SCALE GENOMIC DNA]</scope>
    <source>
        <strain evidence="2">JU1422</strain>
    </source>
</reference>
<evidence type="ECO:0000313" key="2">
    <source>
        <dbReference type="Proteomes" id="UP000230233"/>
    </source>
</evidence>
<dbReference type="Proteomes" id="UP000230233">
    <property type="component" value="Chromosome III"/>
</dbReference>
<keyword evidence="2" id="KW-1185">Reference proteome</keyword>
<dbReference type="OrthoDB" id="201720at2759"/>
<protein>
    <submittedName>
        <fullName evidence="1">Uncharacterized protein</fullName>
    </submittedName>
</protein>
<organism evidence="1 2">
    <name type="scientific">Caenorhabditis nigoni</name>
    <dbReference type="NCBI Taxonomy" id="1611254"/>
    <lineage>
        <taxon>Eukaryota</taxon>
        <taxon>Metazoa</taxon>
        <taxon>Ecdysozoa</taxon>
        <taxon>Nematoda</taxon>
        <taxon>Chromadorea</taxon>
        <taxon>Rhabditida</taxon>
        <taxon>Rhabditina</taxon>
        <taxon>Rhabditomorpha</taxon>
        <taxon>Rhabditoidea</taxon>
        <taxon>Rhabditidae</taxon>
        <taxon>Peloderinae</taxon>
        <taxon>Caenorhabditis</taxon>
    </lineage>
</organism>
<dbReference type="EMBL" id="PDUG01000003">
    <property type="protein sequence ID" value="PIC38490.1"/>
    <property type="molecule type" value="Genomic_DNA"/>
</dbReference>
<name>A0A2G5UG15_9PELO</name>
<proteinExistence type="predicted"/>
<gene>
    <name evidence="1" type="primary">Cnig_chr_III.g10489</name>
    <name evidence="1" type="ORF">B9Z55_010489</name>
</gene>
<accession>A0A2G5UG15</accession>
<evidence type="ECO:0000313" key="1">
    <source>
        <dbReference type="EMBL" id="PIC38490.1"/>
    </source>
</evidence>
<comment type="caution">
    <text evidence="1">The sequence shown here is derived from an EMBL/GenBank/DDBJ whole genome shotgun (WGS) entry which is preliminary data.</text>
</comment>
<sequence>MFQDSGIPADWHLGAAARSNYGFEDNFYDWQDSKRDVWNCVLESRQSIRDYARIDGSRATSRIGRIRNKMFGIAD</sequence>